<organism evidence="16 17">
    <name type="scientific">Tigriopus californicus</name>
    <name type="common">Marine copepod</name>
    <dbReference type="NCBI Taxonomy" id="6832"/>
    <lineage>
        <taxon>Eukaryota</taxon>
        <taxon>Metazoa</taxon>
        <taxon>Ecdysozoa</taxon>
        <taxon>Arthropoda</taxon>
        <taxon>Crustacea</taxon>
        <taxon>Multicrustacea</taxon>
        <taxon>Hexanauplia</taxon>
        <taxon>Copepoda</taxon>
        <taxon>Harpacticoida</taxon>
        <taxon>Harpacticidae</taxon>
        <taxon>Tigriopus</taxon>
    </lineage>
</organism>
<evidence type="ECO:0000256" key="3">
    <source>
        <dbReference type="ARBA" id="ARBA00008655"/>
    </source>
</evidence>
<dbReference type="EMBL" id="VCGU01000008">
    <property type="protein sequence ID" value="TRY71521.1"/>
    <property type="molecule type" value="Genomic_DNA"/>
</dbReference>
<dbReference type="OMA" id="HKNKSAP"/>
<sequence>MAQTVSDPIPAPPLVPDDDEEKEEADEEEEEEEECPVDPFSHKLALTQWDWIKVWIGTVVLLPIRAVLLLTACVLSWSVSSMALYGLSEYEKSFRPLMGWRKVLRDVSGFLGRVTFHLCSFHEVKTKGRRVSPAEAPVLVVAPHTTFFDGFTVFWSGMPYIVSRTENRNIPLLGKCIECVQALFVSREDPLSRQKTVQEIIRRSASSDEWSQLLIFPEGSTSNGQALMSFKPGAFYPGKPVQPVLIRYPNRLDTVTWTWNQTHGALKIMWLTMSQLFSQAELEFLPVYTPTDEEKADPKLFARNVRQVMAEALGVPTSNMTFEEVKALYGKKSRRKSRIKKD</sequence>
<evidence type="ECO:0000313" key="16">
    <source>
        <dbReference type="EMBL" id="TRY71521.1"/>
    </source>
</evidence>
<feature type="compositionally biased region" description="Acidic residues" evidence="14">
    <location>
        <begin position="16"/>
        <end position="36"/>
    </location>
</feature>
<evidence type="ECO:0000256" key="14">
    <source>
        <dbReference type="SAM" id="MobiDB-lite"/>
    </source>
</evidence>
<dbReference type="AlphaFoldDB" id="A0A553P1G2"/>
<feature type="domain" description="Phospholipid/glycerol acyltransferase" evidence="15">
    <location>
        <begin position="138"/>
        <end position="249"/>
    </location>
</feature>
<keyword evidence="10" id="KW-0594">Phospholipid biosynthesis</keyword>
<evidence type="ECO:0000256" key="7">
    <source>
        <dbReference type="ARBA" id="ARBA00022989"/>
    </source>
</evidence>
<dbReference type="PANTHER" id="PTHR23063">
    <property type="entry name" value="PHOSPHOLIPID ACYLTRANSFERASE"/>
    <property type="match status" value="1"/>
</dbReference>
<name>A0A553P1G2_TIGCA</name>
<dbReference type="GO" id="GO:0005783">
    <property type="term" value="C:endoplasmic reticulum"/>
    <property type="evidence" value="ECO:0007669"/>
    <property type="project" value="TreeGrafter"/>
</dbReference>
<keyword evidence="9" id="KW-0472">Membrane</keyword>
<feature type="region of interest" description="Disordered" evidence="14">
    <location>
        <begin position="1"/>
        <end position="37"/>
    </location>
</feature>
<evidence type="ECO:0000256" key="5">
    <source>
        <dbReference type="ARBA" id="ARBA00022679"/>
    </source>
</evidence>
<keyword evidence="5" id="KW-0808">Transferase</keyword>
<dbReference type="CDD" id="cd07991">
    <property type="entry name" value="LPLAT_LPCAT1-like"/>
    <property type="match status" value="1"/>
</dbReference>
<evidence type="ECO:0000256" key="1">
    <source>
        <dbReference type="ARBA" id="ARBA00004370"/>
    </source>
</evidence>
<keyword evidence="8" id="KW-0443">Lipid metabolism</keyword>
<evidence type="ECO:0000313" key="17">
    <source>
        <dbReference type="Proteomes" id="UP000318571"/>
    </source>
</evidence>
<keyword evidence="12" id="KW-0012">Acyltransferase</keyword>
<dbReference type="Pfam" id="PF01553">
    <property type="entry name" value="Acyltransferase"/>
    <property type="match status" value="1"/>
</dbReference>
<evidence type="ECO:0000256" key="10">
    <source>
        <dbReference type="ARBA" id="ARBA00023209"/>
    </source>
</evidence>
<dbReference type="InterPro" id="IPR002123">
    <property type="entry name" value="Plipid/glycerol_acylTrfase"/>
</dbReference>
<comment type="pathway">
    <text evidence="13">Phospholipid metabolism.</text>
</comment>
<dbReference type="GO" id="GO:0042171">
    <property type="term" value="F:lysophosphatidic acid acyltransferase activity"/>
    <property type="evidence" value="ECO:0007669"/>
    <property type="project" value="TreeGrafter"/>
</dbReference>
<comment type="subcellular location">
    <subcellularLocation>
        <location evidence="1">Membrane</location>
    </subcellularLocation>
</comment>
<comment type="pathway">
    <text evidence="2">Lipid metabolism.</text>
</comment>
<gene>
    <name evidence="16" type="ORF">TCAL_00227</name>
</gene>
<keyword evidence="17" id="KW-1185">Reference proteome</keyword>
<dbReference type="PANTHER" id="PTHR23063:SF52">
    <property type="entry name" value="LYSOPHOSPHATIDYLCHOLINE ACYLTRANSFERASE"/>
    <property type="match status" value="1"/>
</dbReference>
<evidence type="ECO:0000259" key="15">
    <source>
        <dbReference type="SMART" id="SM00563"/>
    </source>
</evidence>
<keyword evidence="11" id="KW-1208">Phospholipid metabolism</keyword>
<protein>
    <recommendedName>
        <fullName evidence="15">Phospholipid/glycerol acyltransferase domain-containing protein</fullName>
    </recommendedName>
</protein>
<comment type="similarity">
    <text evidence="3">Belongs to the 1-acyl-sn-glycerol-3-phosphate acyltransferase family.</text>
</comment>
<dbReference type="GO" id="GO:0008374">
    <property type="term" value="F:O-acyltransferase activity"/>
    <property type="evidence" value="ECO:0007669"/>
    <property type="project" value="InterPro"/>
</dbReference>
<comment type="caution">
    <text evidence="16">The sequence shown here is derived from an EMBL/GenBank/DDBJ whole genome shotgun (WGS) entry which is preliminary data.</text>
</comment>
<evidence type="ECO:0000256" key="2">
    <source>
        <dbReference type="ARBA" id="ARBA00005189"/>
    </source>
</evidence>
<evidence type="ECO:0000256" key="9">
    <source>
        <dbReference type="ARBA" id="ARBA00023136"/>
    </source>
</evidence>
<reference evidence="16 17" key="1">
    <citation type="journal article" date="2018" name="Nat. Ecol. Evol.">
        <title>Genomic signatures of mitonuclear coevolution across populations of Tigriopus californicus.</title>
        <authorList>
            <person name="Barreto F.S."/>
            <person name="Watson E.T."/>
            <person name="Lima T.G."/>
            <person name="Willett C.S."/>
            <person name="Edmands S."/>
            <person name="Li W."/>
            <person name="Burton R.S."/>
        </authorList>
    </citation>
    <scope>NUCLEOTIDE SEQUENCE [LARGE SCALE GENOMIC DNA]</scope>
    <source>
        <strain evidence="16 17">San Diego</strain>
    </source>
</reference>
<proteinExistence type="inferred from homology"/>
<dbReference type="GO" id="GO:0008654">
    <property type="term" value="P:phospholipid biosynthetic process"/>
    <property type="evidence" value="ECO:0007669"/>
    <property type="project" value="UniProtKB-KW"/>
</dbReference>
<keyword evidence="6" id="KW-0812">Transmembrane</keyword>
<dbReference type="SMART" id="SM00563">
    <property type="entry name" value="PlsC"/>
    <property type="match status" value="1"/>
</dbReference>
<accession>A0A553P1G2</accession>
<evidence type="ECO:0000256" key="13">
    <source>
        <dbReference type="ARBA" id="ARBA00025707"/>
    </source>
</evidence>
<evidence type="ECO:0000256" key="4">
    <source>
        <dbReference type="ARBA" id="ARBA00022516"/>
    </source>
</evidence>
<dbReference type="SUPFAM" id="SSF69593">
    <property type="entry name" value="Glycerol-3-phosphate (1)-acyltransferase"/>
    <property type="match status" value="1"/>
</dbReference>
<dbReference type="STRING" id="6832.A0A553P1G2"/>
<evidence type="ECO:0000256" key="12">
    <source>
        <dbReference type="ARBA" id="ARBA00023315"/>
    </source>
</evidence>
<keyword evidence="4" id="KW-0444">Lipid biosynthesis</keyword>
<dbReference type="GO" id="GO:0016020">
    <property type="term" value="C:membrane"/>
    <property type="evidence" value="ECO:0007669"/>
    <property type="project" value="UniProtKB-SubCell"/>
</dbReference>
<evidence type="ECO:0000256" key="6">
    <source>
        <dbReference type="ARBA" id="ARBA00022692"/>
    </source>
</evidence>
<dbReference type="InterPro" id="IPR045252">
    <property type="entry name" value="LPCAT1-like"/>
</dbReference>
<evidence type="ECO:0000256" key="8">
    <source>
        <dbReference type="ARBA" id="ARBA00023098"/>
    </source>
</evidence>
<dbReference type="Proteomes" id="UP000318571">
    <property type="component" value="Chromosome 7"/>
</dbReference>
<evidence type="ECO:0000256" key="11">
    <source>
        <dbReference type="ARBA" id="ARBA00023264"/>
    </source>
</evidence>
<keyword evidence="7" id="KW-1133">Transmembrane helix</keyword>